<proteinExistence type="predicted"/>
<name>A0A815ASR6_ADIRI</name>
<accession>A0A815ASR6</accession>
<dbReference type="EMBL" id="CAJNOR010002184">
    <property type="protein sequence ID" value="CAF1259696.1"/>
    <property type="molecule type" value="Genomic_DNA"/>
</dbReference>
<sequence length="308" mass="35357">MVDKYDISRNPSDLPGSLGIANVRAGASRQYFLSFDDARAQQESAHRQLTAYVWKQPTSEEKQNENEVGDVFSTEIDAEVYERYAIENFLPGGWSKGAGLRDALKDVTDSHCTEFYEKAVDMLEKRTNYELALIYINKCLLLKPYHIVLYEIRSEIYLNLCDFQSSISSLQKGLSYQHAINKKEQLAREKYQQQHPEEVTIHKQVPAISKEEKTKNDKIAFLRYMSGISLFDQKLYIDALSIIANGADVFSTFPFQVYSVLCLTALNKMDEAIALINQMIEDYSENADLLIIRARLYYKDKTKVYVTG</sequence>
<evidence type="ECO:0000313" key="2">
    <source>
        <dbReference type="Proteomes" id="UP000663828"/>
    </source>
</evidence>
<evidence type="ECO:0000313" key="1">
    <source>
        <dbReference type="EMBL" id="CAF1259696.1"/>
    </source>
</evidence>
<comment type="caution">
    <text evidence="1">The sequence shown here is derived from an EMBL/GenBank/DDBJ whole genome shotgun (WGS) entry which is preliminary data.</text>
</comment>
<reference evidence="1" key="1">
    <citation type="submission" date="2021-02" db="EMBL/GenBank/DDBJ databases">
        <authorList>
            <person name="Nowell W R."/>
        </authorList>
    </citation>
    <scope>NUCLEOTIDE SEQUENCE</scope>
</reference>
<dbReference type="InterPro" id="IPR011990">
    <property type="entry name" value="TPR-like_helical_dom_sf"/>
</dbReference>
<gene>
    <name evidence="1" type="ORF">XAT740_LOCUS26709</name>
</gene>
<dbReference type="AlphaFoldDB" id="A0A815ASR6"/>
<protein>
    <submittedName>
        <fullName evidence="1">Uncharacterized protein</fullName>
    </submittedName>
</protein>
<keyword evidence="2" id="KW-1185">Reference proteome</keyword>
<organism evidence="1 2">
    <name type="scientific">Adineta ricciae</name>
    <name type="common">Rotifer</name>
    <dbReference type="NCBI Taxonomy" id="249248"/>
    <lineage>
        <taxon>Eukaryota</taxon>
        <taxon>Metazoa</taxon>
        <taxon>Spiralia</taxon>
        <taxon>Gnathifera</taxon>
        <taxon>Rotifera</taxon>
        <taxon>Eurotatoria</taxon>
        <taxon>Bdelloidea</taxon>
        <taxon>Adinetida</taxon>
        <taxon>Adinetidae</taxon>
        <taxon>Adineta</taxon>
    </lineage>
</organism>
<dbReference type="PANTHER" id="PTHR45153:SF1">
    <property type="entry name" value="TETRATRICOPEPTIDE REPEAT PROTEIN 16"/>
    <property type="match status" value="1"/>
</dbReference>
<dbReference type="Proteomes" id="UP000663828">
    <property type="component" value="Unassembled WGS sequence"/>
</dbReference>
<dbReference type="PANTHER" id="PTHR45153">
    <property type="entry name" value="TETRATRICOPEPTIDE REPEAT PROTEIN 16"/>
    <property type="match status" value="1"/>
</dbReference>
<dbReference type="Gene3D" id="1.25.40.10">
    <property type="entry name" value="Tetratricopeptide repeat domain"/>
    <property type="match status" value="1"/>
</dbReference>
<dbReference type="SUPFAM" id="SSF48452">
    <property type="entry name" value="TPR-like"/>
    <property type="match status" value="1"/>
</dbReference>